<dbReference type="RefSeq" id="WP_150450296.1">
    <property type="nucleotide sequence ID" value="NZ_VYSA01000005.1"/>
</dbReference>
<feature type="region of interest" description="Disordered" evidence="1">
    <location>
        <begin position="1"/>
        <end position="59"/>
    </location>
</feature>
<gene>
    <name evidence="2" type="ORF">F6B43_17465</name>
</gene>
<reference evidence="3" key="1">
    <citation type="submission" date="2019-09" db="EMBL/GenBank/DDBJ databases">
        <title>Mumia zhuanghuii sp. nov. isolated from the intestinal contents of plateau pika (Ochotona curzoniae) in the Qinghai-Tibet plateau of China.</title>
        <authorList>
            <person name="Tian Z."/>
        </authorList>
    </citation>
    <scope>NUCLEOTIDE SEQUENCE [LARGE SCALE GENOMIC DNA]</scope>
    <source>
        <strain evidence="3">JCM 30598</strain>
    </source>
</reference>
<dbReference type="AlphaFoldDB" id="A0A5J5IZT3"/>
<comment type="caution">
    <text evidence="2">The sequence shown here is derived from an EMBL/GenBank/DDBJ whole genome shotgun (WGS) entry which is preliminary data.</text>
</comment>
<accession>A0A5J5IZT3</accession>
<evidence type="ECO:0000313" key="2">
    <source>
        <dbReference type="EMBL" id="KAA9105564.1"/>
    </source>
</evidence>
<protein>
    <submittedName>
        <fullName evidence="2">Uncharacterized protein</fullName>
    </submittedName>
</protein>
<keyword evidence="3" id="KW-1185">Reference proteome</keyword>
<organism evidence="2 3">
    <name type="scientific">Microbacterium rhizomatis</name>
    <dbReference type="NCBI Taxonomy" id="1631477"/>
    <lineage>
        <taxon>Bacteria</taxon>
        <taxon>Bacillati</taxon>
        <taxon>Actinomycetota</taxon>
        <taxon>Actinomycetes</taxon>
        <taxon>Micrococcales</taxon>
        <taxon>Microbacteriaceae</taxon>
        <taxon>Microbacterium</taxon>
    </lineage>
</organism>
<dbReference type="EMBL" id="VYSA01000005">
    <property type="protein sequence ID" value="KAA9105564.1"/>
    <property type="molecule type" value="Genomic_DNA"/>
</dbReference>
<feature type="compositionally biased region" description="Basic and acidic residues" evidence="1">
    <location>
        <begin position="47"/>
        <end position="59"/>
    </location>
</feature>
<sequence length="59" mass="6332">MSSDDRQRIVRVSGSRRAQLTPAPGSTDEPTAADADDPSDAQAAGPNDDRLRQDVPPHY</sequence>
<proteinExistence type="predicted"/>
<dbReference type="Proteomes" id="UP000325827">
    <property type="component" value="Unassembled WGS sequence"/>
</dbReference>
<evidence type="ECO:0000313" key="3">
    <source>
        <dbReference type="Proteomes" id="UP000325827"/>
    </source>
</evidence>
<name>A0A5J5IZT3_9MICO</name>
<evidence type="ECO:0000256" key="1">
    <source>
        <dbReference type="SAM" id="MobiDB-lite"/>
    </source>
</evidence>